<dbReference type="Pfam" id="PF01553">
    <property type="entry name" value="Acyltransferase"/>
    <property type="match status" value="1"/>
</dbReference>
<sequence>MFKFLPAPVKGVLAILCIVLNTLWLFLILMVFAVIKLVIPVPPVRKGCTIILNRIAWFWIGFNNLLADGLHEIEWDVRGAEGLSRKHWYFVTCNHQSWADIPAIQYVLNSRIPLLKFFLKQQLIWVPLLGVAWWALDFPFMQRHTKEQIARRPELKGRDVEATRAACEKFRYTPVTIFNFMEGTRRTPAKHQSQNSPYKHLLRPRAGGTAFVLEAMGESLHTMLDVTIVYPDGRSGIWDYLCGRVQRIVIDIRTREIPQRFLGMDYENSREARANFQRWVSQIWQEKDARIEELKLPAVELQKPQLTGTDDGLGA</sequence>
<dbReference type="GO" id="GO:0016746">
    <property type="term" value="F:acyltransferase activity"/>
    <property type="evidence" value="ECO:0007669"/>
    <property type="project" value="UniProtKB-KW"/>
</dbReference>
<accession>A0ABT5Y5H7</accession>
<dbReference type="RefSeq" id="WP_275704403.1">
    <property type="nucleotide sequence ID" value="NZ_JANCMW010000001.1"/>
</dbReference>
<evidence type="ECO:0000259" key="2">
    <source>
        <dbReference type="SMART" id="SM00563"/>
    </source>
</evidence>
<dbReference type="NCBIfam" id="NF010621">
    <property type="entry name" value="PRK14014.1"/>
    <property type="match status" value="1"/>
</dbReference>
<name>A0ABT5Y5H7_9GAMM</name>
<dbReference type="SMART" id="SM00563">
    <property type="entry name" value="PlsC"/>
    <property type="match status" value="1"/>
</dbReference>
<dbReference type="PANTHER" id="PTHR10983">
    <property type="entry name" value="1-ACYLGLYCEROL-3-PHOSPHATE ACYLTRANSFERASE-RELATED"/>
    <property type="match status" value="1"/>
</dbReference>
<feature type="domain" description="Phospholipid/glycerol acyltransferase" evidence="2">
    <location>
        <begin position="89"/>
        <end position="231"/>
    </location>
</feature>
<comment type="caution">
    <text evidence="3">The sequence shown here is derived from an EMBL/GenBank/DDBJ whole genome shotgun (WGS) entry which is preliminary data.</text>
</comment>
<keyword evidence="1" id="KW-1133">Transmembrane helix</keyword>
<keyword evidence="1" id="KW-0472">Membrane</keyword>
<reference evidence="3" key="1">
    <citation type="submission" date="2022-07" db="EMBL/GenBank/DDBJ databases">
        <title>Marinobacter iranensis a new bacterium isolate from a hipersaline lake in Iran.</title>
        <authorList>
            <person name="Mohammad A.M.A."/>
            <person name="Cristina S.-P."/>
            <person name="Antonio V."/>
        </authorList>
    </citation>
    <scope>NUCLEOTIDE SEQUENCE</scope>
    <source>
        <strain evidence="3">71-i</strain>
    </source>
</reference>
<gene>
    <name evidence="3" type="ORF">NLU14_01610</name>
</gene>
<keyword evidence="3" id="KW-0012">Acyltransferase</keyword>
<keyword evidence="3" id="KW-0808">Transferase</keyword>
<keyword evidence="1" id="KW-0812">Transmembrane</keyword>
<keyword evidence="4" id="KW-1185">Reference proteome</keyword>
<dbReference type="InterPro" id="IPR002123">
    <property type="entry name" value="Plipid/glycerol_acylTrfase"/>
</dbReference>
<dbReference type="Proteomes" id="UP001143391">
    <property type="component" value="Unassembled WGS sequence"/>
</dbReference>
<dbReference type="CDD" id="cd07990">
    <property type="entry name" value="LPLAT_LCLAT1-like"/>
    <property type="match status" value="1"/>
</dbReference>
<evidence type="ECO:0000313" key="4">
    <source>
        <dbReference type="Proteomes" id="UP001143391"/>
    </source>
</evidence>
<evidence type="ECO:0000313" key="3">
    <source>
        <dbReference type="EMBL" id="MDF0748923.1"/>
    </source>
</evidence>
<proteinExistence type="predicted"/>
<feature type="transmembrane region" description="Helical" evidence="1">
    <location>
        <begin position="12"/>
        <end position="35"/>
    </location>
</feature>
<evidence type="ECO:0000256" key="1">
    <source>
        <dbReference type="SAM" id="Phobius"/>
    </source>
</evidence>
<organism evidence="3 4">
    <name type="scientific">Marinobacter iranensis</name>
    <dbReference type="NCBI Taxonomy" id="2962607"/>
    <lineage>
        <taxon>Bacteria</taxon>
        <taxon>Pseudomonadati</taxon>
        <taxon>Pseudomonadota</taxon>
        <taxon>Gammaproteobacteria</taxon>
        <taxon>Pseudomonadales</taxon>
        <taxon>Marinobacteraceae</taxon>
        <taxon>Marinobacter</taxon>
    </lineage>
</organism>
<dbReference type="EMBL" id="JANCMW010000001">
    <property type="protein sequence ID" value="MDF0748923.1"/>
    <property type="molecule type" value="Genomic_DNA"/>
</dbReference>
<dbReference type="PANTHER" id="PTHR10983:SF16">
    <property type="entry name" value="LYSOCARDIOLIPIN ACYLTRANSFERASE 1"/>
    <property type="match status" value="1"/>
</dbReference>
<dbReference type="SUPFAM" id="SSF69593">
    <property type="entry name" value="Glycerol-3-phosphate (1)-acyltransferase"/>
    <property type="match status" value="1"/>
</dbReference>
<protein>
    <submittedName>
        <fullName evidence="3">Acyltransferase</fullName>
    </submittedName>
</protein>